<protein>
    <submittedName>
        <fullName evidence="2">Prepilin peptidase dependent protein B</fullName>
    </submittedName>
</protein>
<keyword evidence="1" id="KW-0472">Membrane</keyword>
<dbReference type="PIRSF" id="PIRSF004525">
    <property type="entry name" value="Pilin_peptidase-dep_B_prd"/>
    <property type="match status" value="1"/>
</dbReference>
<reference evidence="2 3" key="1">
    <citation type="submission" date="2018-10" db="EMBL/GenBank/DDBJ databases">
        <title>Genomic Encyclopedia of Type Strains, Phase IV (KMG-IV): sequencing the most valuable type-strain genomes for metagenomic binning, comparative biology and taxonomic classification.</title>
        <authorList>
            <person name="Goeker M."/>
        </authorList>
    </citation>
    <scope>NUCLEOTIDE SEQUENCE [LARGE SCALE GENOMIC DNA]</scope>
    <source>
        <strain evidence="2 3">DSM 22228</strain>
    </source>
</reference>
<name>A0A495RHU8_9GAMM</name>
<dbReference type="OrthoDB" id="7059546at2"/>
<evidence type="ECO:0000313" key="3">
    <source>
        <dbReference type="Proteomes" id="UP000278542"/>
    </source>
</evidence>
<dbReference type="InterPro" id="IPR016419">
    <property type="entry name" value="Prepilin_Pept-dep_B_prd"/>
</dbReference>
<sequence>MLRRGFSLLEMLLALALTSFIMLSIVAFYPKFHMGMMNIYQQNRLEQLTEQALSGLFKDLKRAGFIASSPKDIKQPAITINPSGDCIIIRYDSTISGIWRDHTNLGQRSDVFAYRYYQHNLSAQNGATHCGKAVTRWEKLFDPNEVAVLQFEAKQYRSSTKVTILVGLIRFPSIKYQATYYVRNYNV</sequence>
<dbReference type="EMBL" id="RBWY01000001">
    <property type="protein sequence ID" value="RKS87072.1"/>
    <property type="molecule type" value="Genomic_DNA"/>
</dbReference>
<dbReference type="NCBIfam" id="TIGR02532">
    <property type="entry name" value="IV_pilin_GFxxxE"/>
    <property type="match status" value="1"/>
</dbReference>
<dbReference type="Pfam" id="PF07963">
    <property type="entry name" value="N_methyl"/>
    <property type="match status" value="1"/>
</dbReference>
<gene>
    <name evidence="2" type="ORF">DES39_0283</name>
</gene>
<comment type="caution">
    <text evidence="2">The sequence shown here is derived from an EMBL/GenBank/DDBJ whole genome shotgun (WGS) entry which is preliminary data.</text>
</comment>
<dbReference type="Proteomes" id="UP000278542">
    <property type="component" value="Unassembled WGS sequence"/>
</dbReference>
<dbReference type="RefSeq" id="WP_147405408.1">
    <property type="nucleotide sequence ID" value="NZ_RBWY01000001.1"/>
</dbReference>
<dbReference type="NCBIfam" id="NF007848">
    <property type="entry name" value="PRK10557.1"/>
    <property type="match status" value="1"/>
</dbReference>
<accession>A0A495RHU8</accession>
<dbReference type="PROSITE" id="PS00409">
    <property type="entry name" value="PROKAR_NTER_METHYL"/>
    <property type="match status" value="1"/>
</dbReference>
<keyword evidence="3" id="KW-1185">Reference proteome</keyword>
<dbReference type="AlphaFoldDB" id="A0A495RHU8"/>
<evidence type="ECO:0000313" key="2">
    <source>
        <dbReference type="EMBL" id="RKS87072.1"/>
    </source>
</evidence>
<organism evidence="2 3">
    <name type="scientific">Orbus hercynius</name>
    <dbReference type="NCBI Taxonomy" id="593135"/>
    <lineage>
        <taxon>Bacteria</taxon>
        <taxon>Pseudomonadati</taxon>
        <taxon>Pseudomonadota</taxon>
        <taxon>Gammaproteobacteria</taxon>
        <taxon>Orbales</taxon>
        <taxon>Orbaceae</taxon>
        <taxon>Orbus</taxon>
    </lineage>
</organism>
<keyword evidence="1" id="KW-0812">Transmembrane</keyword>
<proteinExistence type="predicted"/>
<dbReference type="InterPro" id="IPR012902">
    <property type="entry name" value="N_methyl_site"/>
</dbReference>
<evidence type="ECO:0000256" key="1">
    <source>
        <dbReference type="SAM" id="Phobius"/>
    </source>
</evidence>
<feature type="transmembrane region" description="Helical" evidence="1">
    <location>
        <begin position="6"/>
        <end position="29"/>
    </location>
</feature>
<keyword evidence="1" id="KW-1133">Transmembrane helix</keyword>